<dbReference type="SUPFAM" id="SSF46689">
    <property type="entry name" value="Homeodomain-like"/>
    <property type="match status" value="1"/>
</dbReference>
<dbReference type="PANTHER" id="PTHR47506">
    <property type="entry name" value="TRANSCRIPTIONAL REGULATORY PROTEIN"/>
    <property type="match status" value="1"/>
</dbReference>
<dbReference type="Pfam" id="PF00440">
    <property type="entry name" value="TetR_N"/>
    <property type="match status" value="1"/>
</dbReference>
<proteinExistence type="predicted"/>
<dbReference type="InterPro" id="IPR009057">
    <property type="entry name" value="Homeodomain-like_sf"/>
</dbReference>
<dbReference type="AlphaFoldDB" id="A0A4R6HNJ5"/>
<dbReference type="GO" id="GO:0003677">
    <property type="term" value="F:DNA binding"/>
    <property type="evidence" value="ECO:0007669"/>
    <property type="project" value="UniProtKB-UniRule"/>
</dbReference>
<keyword evidence="1" id="KW-0805">Transcription regulation</keyword>
<dbReference type="PROSITE" id="PS50977">
    <property type="entry name" value="HTH_TETR_2"/>
    <property type="match status" value="1"/>
</dbReference>
<feature type="domain" description="HTH tetR-type" evidence="5">
    <location>
        <begin position="24"/>
        <end position="84"/>
    </location>
</feature>
<dbReference type="EMBL" id="SNWH01000005">
    <property type="protein sequence ID" value="TDO10563.1"/>
    <property type="molecule type" value="Genomic_DNA"/>
</dbReference>
<evidence type="ECO:0000313" key="7">
    <source>
        <dbReference type="Proteomes" id="UP000295150"/>
    </source>
</evidence>
<evidence type="ECO:0000313" key="6">
    <source>
        <dbReference type="EMBL" id="TDO10563.1"/>
    </source>
</evidence>
<sequence>MGSLGRRDLTPLDDWSILYGMKTHATRDKLIDIGAELIAEKGFNATGINAVLSRAAVPKGSFYHYFSSKQDFGLAVIDAFAEQYDARLAAIFGASDASPLERLRRYFAVGKTDMLSCAHGCLIGNLGQELSARSEVFRARLDQVLCAWERRLAACLEEARRVGEVSEDLDPEALASFIMAGWEGAILRAKTVRSLAPMECFETILFRQLLRREPSTTH</sequence>
<dbReference type="PRINTS" id="PR00455">
    <property type="entry name" value="HTHTETR"/>
</dbReference>
<dbReference type="InterPro" id="IPR001647">
    <property type="entry name" value="HTH_TetR"/>
</dbReference>
<name>A0A4R6HNJ5_9GAMM</name>
<reference evidence="6 7" key="1">
    <citation type="submission" date="2019-03" db="EMBL/GenBank/DDBJ databases">
        <title>Freshwater and sediment microbial communities from various areas in North America, analyzing microbe dynamics in response to fracking.</title>
        <authorList>
            <person name="Lamendella R."/>
        </authorList>
    </citation>
    <scope>NUCLEOTIDE SEQUENCE [LARGE SCALE GENOMIC DNA]</scope>
    <source>
        <strain evidence="6 7">1_TX</strain>
    </source>
</reference>
<keyword evidence="2 4" id="KW-0238">DNA-binding</keyword>
<evidence type="ECO:0000256" key="1">
    <source>
        <dbReference type="ARBA" id="ARBA00023015"/>
    </source>
</evidence>
<evidence type="ECO:0000256" key="2">
    <source>
        <dbReference type="ARBA" id="ARBA00023125"/>
    </source>
</evidence>
<comment type="caution">
    <text evidence="6">The sequence shown here is derived from an EMBL/GenBank/DDBJ whole genome shotgun (WGS) entry which is preliminary data.</text>
</comment>
<feature type="DNA-binding region" description="H-T-H motif" evidence="4">
    <location>
        <begin position="47"/>
        <end position="66"/>
    </location>
</feature>
<evidence type="ECO:0000256" key="4">
    <source>
        <dbReference type="PROSITE-ProRule" id="PRU00335"/>
    </source>
</evidence>
<dbReference type="Gene3D" id="1.10.357.10">
    <property type="entry name" value="Tetracycline Repressor, domain 2"/>
    <property type="match status" value="1"/>
</dbReference>
<accession>A0A4R6HNJ5</accession>
<keyword evidence="7" id="KW-1185">Reference proteome</keyword>
<dbReference type="InterPro" id="IPR011075">
    <property type="entry name" value="TetR_C"/>
</dbReference>
<evidence type="ECO:0000256" key="3">
    <source>
        <dbReference type="ARBA" id="ARBA00023163"/>
    </source>
</evidence>
<dbReference type="Proteomes" id="UP000295150">
    <property type="component" value="Unassembled WGS sequence"/>
</dbReference>
<gene>
    <name evidence="6" type="ORF">DFO68_10588</name>
</gene>
<dbReference type="InterPro" id="IPR036271">
    <property type="entry name" value="Tet_transcr_reg_TetR-rel_C_sf"/>
</dbReference>
<dbReference type="SUPFAM" id="SSF48498">
    <property type="entry name" value="Tetracyclin repressor-like, C-terminal domain"/>
    <property type="match status" value="1"/>
</dbReference>
<organism evidence="6 7">
    <name type="scientific">Halomonas ventosae</name>
    <dbReference type="NCBI Taxonomy" id="229007"/>
    <lineage>
        <taxon>Bacteria</taxon>
        <taxon>Pseudomonadati</taxon>
        <taxon>Pseudomonadota</taxon>
        <taxon>Gammaproteobacteria</taxon>
        <taxon>Oceanospirillales</taxon>
        <taxon>Halomonadaceae</taxon>
        <taxon>Halomonas</taxon>
    </lineage>
</organism>
<dbReference type="PANTHER" id="PTHR47506:SF6">
    <property type="entry name" value="HTH-TYPE TRANSCRIPTIONAL REPRESSOR NEMR"/>
    <property type="match status" value="1"/>
</dbReference>
<protein>
    <submittedName>
        <fullName evidence="6">TetR family transcriptional regulator</fullName>
    </submittedName>
</protein>
<keyword evidence="3" id="KW-0804">Transcription</keyword>
<evidence type="ECO:0000259" key="5">
    <source>
        <dbReference type="PROSITE" id="PS50977"/>
    </source>
</evidence>
<dbReference type="Pfam" id="PF16925">
    <property type="entry name" value="TetR_C_13"/>
    <property type="match status" value="1"/>
</dbReference>